<keyword evidence="2" id="KW-1185">Reference proteome</keyword>
<dbReference type="Proteomes" id="UP001592529">
    <property type="component" value="Unassembled WGS sequence"/>
</dbReference>
<accession>A0ABV6WRH7</accession>
<comment type="caution">
    <text evidence="1">The sequence shown here is derived from an EMBL/GenBank/DDBJ whole genome shotgun (WGS) entry which is preliminary data.</text>
</comment>
<gene>
    <name evidence="1" type="ORF">ACEZCY_36155</name>
</gene>
<proteinExistence type="predicted"/>
<reference evidence="1 2" key="1">
    <citation type="submission" date="2024-09" db="EMBL/GenBank/DDBJ databases">
        <authorList>
            <person name="Lee S.D."/>
        </authorList>
    </citation>
    <scope>NUCLEOTIDE SEQUENCE [LARGE SCALE GENOMIC DNA]</scope>
    <source>
        <strain evidence="1 2">N1-12</strain>
    </source>
</reference>
<evidence type="ECO:0000313" key="2">
    <source>
        <dbReference type="Proteomes" id="UP001592529"/>
    </source>
</evidence>
<evidence type="ECO:0000313" key="1">
    <source>
        <dbReference type="EMBL" id="MFC1428611.1"/>
    </source>
</evidence>
<sequence>MTNPSEHHGDDDQELRDLEATWALTSPLWRCAHCRHPITGPGYTWFGPLPRLGQDRDARARFHIDRRDQAPVPA</sequence>
<dbReference type="RefSeq" id="WP_380528121.1">
    <property type="nucleotide sequence ID" value="NZ_JBHFAA010000025.1"/>
</dbReference>
<protein>
    <submittedName>
        <fullName evidence="1">Uncharacterized protein</fullName>
    </submittedName>
</protein>
<dbReference type="EMBL" id="JBHFAA010000025">
    <property type="protein sequence ID" value="MFC1428611.1"/>
    <property type="molecule type" value="Genomic_DNA"/>
</dbReference>
<organism evidence="1 2">
    <name type="scientific">Streptacidiphilus alkalitolerans</name>
    <dbReference type="NCBI Taxonomy" id="3342712"/>
    <lineage>
        <taxon>Bacteria</taxon>
        <taxon>Bacillati</taxon>
        <taxon>Actinomycetota</taxon>
        <taxon>Actinomycetes</taxon>
        <taxon>Kitasatosporales</taxon>
        <taxon>Streptomycetaceae</taxon>
        <taxon>Streptacidiphilus</taxon>
    </lineage>
</organism>
<name>A0ABV6WRH7_9ACTN</name>